<evidence type="ECO:0000259" key="8">
    <source>
        <dbReference type="Pfam" id="PF22571"/>
    </source>
</evidence>
<keyword evidence="4 6" id="KW-1133">Transmembrane helix</keyword>
<dbReference type="InterPro" id="IPR007168">
    <property type="entry name" value="Phageshock_PspC_N"/>
</dbReference>
<evidence type="ECO:0000256" key="4">
    <source>
        <dbReference type="ARBA" id="ARBA00022989"/>
    </source>
</evidence>
<evidence type="ECO:0000256" key="2">
    <source>
        <dbReference type="ARBA" id="ARBA00022475"/>
    </source>
</evidence>
<evidence type="ECO:0000313" key="10">
    <source>
        <dbReference type="EMBL" id="MUV03129.1"/>
    </source>
</evidence>
<proteinExistence type="predicted"/>
<comment type="caution">
    <text evidence="10">The sequence shown here is derived from an EMBL/GenBank/DDBJ whole genome shotgun (WGS) entry which is preliminary data.</text>
</comment>
<name>A0A6N8H942_9FLAO</name>
<feature type="transmembrane region" description="Helical" evidence="6">
    <location>
        <begin position="239"/>
        <end position="268"/>
    </location>
</feature>
<dbReference type="GO" id="GO:0005886">
    <property type="term" value="C:plasma membrane"/>
    <property type="evidence" value="ECO:0007669"/>
    <property type="project" value="UniProtKB-SubCell"/>
</dbReference>
<feature type="domain" description="PspC-related transmembrane region" evidence="8">
    <location>
        <begin position="207"/>
        <end position="349"/>
    </location>
</feature>
<keyword evidence="5 6" id="KW-0472">Membrane</keyword>
<comment type="subcellular location">
    <subcellularLocation>
        <location evidence="1">Cell membrane</location>
        <topology evidence="1">Single-pass membrane protein</topology>
    </subcellularLocation>
</comment>
<keyword evidence="3 6" id="KW-0812">Transmembrane</keyword>
<evidence type="ECO:0000256" key="1">
    <source>
        <dbReference type="ARBA" id="ARBA00004162"/>
    </source>
</evidence>
<dbReference type="EMBL" id="WOWP01000016">
    <property type="protein sequence ID" value="MUV03129.1"/>
    <property type="molecule type" value="Genomic_DNA"/>
</dbReference>
<evidence type="ECO:0000259" key="7">
    <source>
        <dbReference type="Pfam" id="PF04024"/>
    </source>
</evidence>
<evidence type="ECO:0000313" key="11">
    <source>
        <dbReference type="Proteomes" id="UP000433945"/>
    </source>
</evidence>
<protein>
    <submittedName>
        <fullName evidence="10">PspC domain-containing protein</fullName>
    </submittedName>
</protein>
<dbReference type="InterPro" id="IPR054321">
    <property type="entry name" value="PspC-rel_TM"/>
</dbReference>
<organism evidence="10 11">
    <name type="scientific">Flavobacterium rakeshii</name>
    <dbReference type="NCBI Taxonomy" id="1038845"/>
    <lineage>
        <taxon>Bacteria</taxon>
        <taxon>Pseudomonadati</taxon>
        <taxon>Bacteroidota</taxon>
        <taxon>Flavobacteriia</taxon>
        <taxon>Flavobacteriales</taxon>
        <taxon>Flavobacteriaceae</taxon>
        <taxon>Flavobacterium</taxon>
    </lineage>
</organism>
<evidence type="ECO:0000256" key="6">
    <source>
        <dbReference type="SAM" id="Phobius"/>
    </source>
</evidence>
<dbReference type="PANTHER" id="PTHR33885">
    <property type="entry name" value="PHAGE SHOCK PROTEIN C"/>
    <property type="match status" value="1"/>
</dbReference>
<dbReference type="Pfam" id="PF22744">
    <property type="entry name" value="Toast-rack_PspC-Cterm"/>
    <property type="match status" value="1"/>
</dbReference>
<dbReference type="PANTHER" id="PTHR33885:SF3">
    <property type="entry name" value="PHAGE SHOCK PROTEIN C"/>
    <property type="match status" value="1"/>
</dbReference>
<dbReference type="InterPro" id="IPR054319">
    <property type="entry name" value="PspC-rel_ToastRack"/>
</dbReference>
<dbReference type="Pfam" id="PF22571">
    <property type="entry name" value="LiaI-LiaF-TM_PspC"/>
    <property type="match status" value="1"/>
</dbReference>
<feature type="transmembrane region" description="Helical" evidence="6">
    <location>
        <begin position="138"/>
        <end position="165"/>
    </location>
</feature>
<dbReference type="Proteomes" id="UP000433945">
    <property type="component" value="Unassembled WGS sequence"/>
</dbReference>
<feature type="transmembrane region" description="Helical" evidence="6">
    <location>
        <begin position="326"/>
        <end position="344"/>
    </location>
</feature>
<dbReference type="InterPro" id="IPR052027">
    <property type="entry name" value="PspC"/>
</dbReference>
<accession>A0A6N8H942</accession>
<dbReference type="OrthoDB" id="5772680at2"/>
<dbReference type="RefSeq" id="WP_157482079.1">
    <property type="nucleotide sequence ID" value="NZ_JAZDQD010000001.1"/>
</dbReference>
<keyword evidence="11" id="KW-1185">Reference proteome</keyword>
<evidence type="ECO:0000259" key="9">
    <source>
        <dbReference type="Pfam" id="PF22744"/>
    </source>
</evidence>
<evidence type="ECO:0000256" key="5">
    <source>
        <dbReference type="ARBA" id="ARBA00023136"/>
    </source>
</evidence>
<gene>
    <name evidence="10" type="ORF">GN157_05345</name>
</gene>
<feature type="domain" description="PspC-related ToastRack" evidence="9">
    <location>
        <begin position="393"/>
        <end position="527"/>
    </location>
</feature>
<dbReference type="AlphaFoldDB" id="A0A6N8H942"/>
<evidence type="ECO:0000256" key="3">
    <source>
        <dbReference type="ARBA" id="ARBA00022692"/>
    </source>
</evidence>
<sequence length="569" mass="64810">MNRTVSINLGGFFFHIDEDAYQKLNRYFDAIKRSLSPDGKEEIMNDIEARIAELLSDKIKNDKQVVGVREIDEVIAIMGQPEDYKIDEDTTGSSSSYSGSTYYNPEHKTRKFYRDGESSIIAGVCAGIAHYFRIDPLWVRIIFIISPFISFGTSLLVYILFWIIIPKAITTTEKLEMKGEQINISNIEKKVREEIDNISSKFQNVDYNKLGNNAKTGAERIGNGIGNVFMAIFKAISKVIGAIILIFSALTLGGLIIFFFTVLFTSAIPGGPWHDIMNFANYTEVPLWILALIGLLTIGIPFFFLFLLGLKILVENPKPIGNVTKYTLLGIWLISIAFSIYLGIRQATEVAYDGKVMKKEQILISPTDTLNIKFRFNEFYAKNVYRNTNFRITQDTTGNNLIFSNNVELFFVKTDAENPYVQIEKVSEGGSMSDARDRAEKIKYNFDLEGNKLTLDNYLVTDLKNKLRNQRVKVYIYLPEGTIINADRSIRHYHYNIGDHSLYIPYNDENHLYQLNGDDLNCLDCPEEEVDYDETEEDNNIEAHGHLKISNGNTDISIEIKDKPKDTIN</sequence>
<keyword evidence="2" id="KW-1003">Cell membrane</keyword>
<dbReference type="Pfam" id="PF04024">
    <property type="entry name" value="PspC"/>
    <property type="match status" value="1"/>
</dbReference>
<feature type="transmembrane region" description="Helical" evidence="6">
    <location>
        <begin position="288"/>
        <end position="314"/>
    </location>
</feature>
<feature type="domain" description="Phage shock protein PspC N-terminal" evidence="7">
    <location>
        <begin position="110"/>
        <end position="168"/>
    </location>
</feature>
<reference evidence="10 11" key="1">
    <citation type="submission" date="2019-12" db="EMBL/GenBank/DDBJ databases">
        <authorList>
            <person name="Sun J.-Q."/>
        </authorList>
    </citation>
    <scope>NUCLEOTIDE SEQUENCE [LARGE SCALE GENOMIC DNA]</scope>
    <source>
        <strain evidence="10 11">JCM 17928</strain>
    </source>
</reference>